<proteinExistence type="predicted"/>
<evidence type="ECO:0000313" key="2">
    <source>
        <dbReference type="Proteomes" id="UP000183832"/>
    </source>
</evidence>
<gene>
    <name evidence="1" type="ORF">CLUMA_CG014965</name>
</gene>
<dbReference type="EMBL" id="CVRI01000056">
    <property type="protein sequence ID" value="CRL01749.1"/>
    <property type="molecule type" value="Genomic_DNA"/>
</dbReference>
<dbReference type="AlphaFoldDB" id="A0A1J1INE2"/>
<sequence length="112" mass="13272">MRLNVNNFSVWKCSFESSNSQKATTMLIDRKIIFHDLRLLDISVLFTSIRLERYIAFFKLRPVQSDEVEKTVIIEVMLHKFLKSPQLLKAEKSAVHWGLRQTRISMPRYQKS</sequence>
<organism evidence="1 2">
    <name type="scientific">Clunio marinus</name>
    <dbReference type="NCBI Taxonomy" id="568069"/>
    <lineage>
        <taxon>Eukaryota</taxon>
        <taxon>Metazoa</taxon>
        <taxon>Ecdysozoa</taxon>
        <taxon>Arthropoda</taxon>
        <taxon>Hexapoda</taxon>
        <taxon>Insecta</taxon>
        <taxon>Pterygota</taxon>
        <taxon>Neoptera</taxon>
        <taxon>Endopterygota</taxon>
        <taxon>Diptera</taxon>
        <taxon>Nematocera</taxon>
        <taxon>Chironomoidea</taxon>
        <taxon>Chironomidae</taxon>
        <taxon>Clunio</taxon>
    </lineage>
</organism>
<reference evidence="1 2" key="1">
    <citation type="submission" date="2015-04" db="EMBL/GenBank/DDBJ databases">
        <authorList>
            <person name="Syromyatnikov M.Y."/>
            <person name="Popov V.N."/>
        </authorList>
    </citation>
    <scope>NUCLEOTIDE SEQUENCE [LARGE SCALE GENOMIC DNA]</scope>
</reference>
<protein>
    <submittedName>
        <fullName evidence="1">CLUMA_CG014965, isoform A</fullName>
    </submittedName>
</protein>
<evidence type="ECO:0000313" key="1">
    <source>
        <dbReference type="EMBL" id="CRL01749.1"/>
    </source>
</evidence>
<keyword evidence="2" id="KW-1185">Reference proteome</keyword>
<accession>A0A1J1INE2</accession>
<name>A0A1J1INE2_9DIPT</name>
<dbReference type="Proteomes" id="UP000183832">
    <property type="component" value="Unassembled WGS sequence"/>
</dbReference>